<evidence type="ECO:0000313" key="14">
    <source>
        <dbReference type="Proteomes" id="UP000030680"/>
    </source>
</evidence>
<dbReference type="GO" id="GO:0044205">
    <property type="term" value="P:'de novo' UMP biosynthetic process"/>
    <property type="evidence" value="ECO:0007669"/>
    <property type="project" value="UniProtKB-UniRule"/>
</dbReference>
<evidence type="ECO:0000256" key="5">
    <source>
        <dbReference type="ARBA" id="ARBA00022840"/>
    </source>
</evidence>
<dbReference type="NCBIfam" id="TIGR01368">
    <property type="entry name" value="CPSaseIIsmall"/>
    <property type="match status" value="1"/>
</dbReference>
<keyword evidence="10" id="KW-0055">Arginine biosynthesis</keyword>
<dbReference type="PANTHER" id="PTHR43418:SF7">
    <property type="entry name" value="CARBAMOYL-PHOSPHATE SYNTHASE SMALL CHAIN"/>
    <property type="match status" value="1"/>
</dbReference>
<evidence type="ECO:0000313" key="12">
    <source>
        <dbReference type="EMBL" id="AIG92609.1"/>
    </source>
</evidence>
<keyword evidence="5 10" id="KW-0067">ATP-binding</keyword>
<dbReference type="SMART" id="SM01097">
    <property type="entry name" value="CPSase_sm_chain"/>
    <property type="match status" value="1"/>
</dbReference>
<evidence type="ECO:0000256" key="1">
    <source>
        <dbReference type="ARBA" id="ARBA00005077"/>
    </source>
</evidence>
<dbReference type="InterPro" id="IPR002474">
    <property type="entry name" value="CarbamoylP_synth_ssu_N"/>
</dbReference>
<dbReference type="Gene3D" id="3.50.30.20">
    <property type="entry name" value="Carbamoyl-phosphate synthase small subunit, N-terminal domain"/>
    <property type="match status" value="1"/>
</dbReference>
<comment type="function">
    <text evidence="10">Small subunit of the glutamine-dependent carbamoyl phosphate synthetase (CPSase). CPSase catalyzes the formation of carbamoyl phosphate from the ammonia moiety of glutamine, carbonate, and phosphate donated by ATP, constituting the first step of 2 biosynthetic pathways, one leading to arginine and/or urea and the other to pyrimidine nucleotides. The small subunit (glutamine amidotransferase) binds and cleaves glutamine to supply the large subunit with the substrate ammonia.</text>
</comment>
<dbReference type="EC" id="6.3.5.5" evidence="10"/>
<keyword evidence="12" id="KW-0934">Plastid</keyword>
<dbReference type="PANTHER" id="PTHR43418">
    <property type="entry name" value="MULTIFUNCTIONAL TRYPTOPHAN BIOSYNTHESIS PROTEIN-RELATED"/>
    <property type="match status" value="1"/>
</dbReference>
<dbReference type="RefSeq" id="YP_009051167.1">
    <property type="nucleotide sequence ID" value="NC_024665.1"/>
</dbReference>
<dbReference type="InterPro" id="IPR036480">
    <property type="entry name" value="CarbP_synth_ssu_N_sf"/>
</dbReference>
<keyword evidence="6 10" id="KW-0315">Glutamine amidotransferase</keyword>
<dbReference type="PRINTS" id="PR00096">
    <property type="entry name" value="GATASE"/>
</dbReference>
<feature type="binding site" evidence="10">
    <location>
        <position position="257"/>
    </location>
    <ligand>
        <name>L-glutamine</name>
        <dbReference type="ChEBI" id="CHEBI:58359"/>
    </ligand>
</feature>
<organism evidence="13 14">
    <name type="scientific">Galdieria sulphuraria</name>
    <name type="common">Red alga</name>
    <dbReference type="NCBI Taxonomy" id="130081"/>
    <lineage>
        <taxon>Eukaryota</taxon>
        <taxon>Rhodophyta</taxon>
        <taxon>Bangiophyceae</taxon>
        <taxon>Galdieriales</taxon>
        <taxon>Galdieriaceae</taxon>
        <taxon>Galdieria</taxon>
    </lineage>
</organism>
<dbReference type="Pfam" id="PF00117">
    <property type="entry name" value="GATase"/>
    <property type="match status" value="1"/>
</dbReference>
<feature type="active site" evidence="10">
    <location>
        <position position="370"/>
    </location>
</feature>
<dbReference type="CDD" id="cd01744">
    <property type="entry name" value="GATase1_CPSase"/>
    <property type="match status" value="1"/>
</dbReference>
<dbReference type="eggNOG" id="KOG0370">
    <property type="taxonomic scope" value="Eukaryota"/>
</dbReference>
<dbReference type="InterPro" id="IPR006274">
    <property type="entry name" value="CarbamoylP_synth_ssu"/>
</dbReference>
<dbReference type="KEGG" id="gsl:Gasu_39960"/>
<dbReference type="GeneID" id="17087394"/>
<dbReference type="EMBL" id="KJ700459">
    <property type="protein sequence ID" value="AIG92609.1"/>
    <property type="molecule type" value="Genomic_DNA"/>
</dbReference>
<accession>M2VYS8</accession>
<keyword evidence="3 10" id="KW-0436">Ligase</keyword>
<dbReference type="GO" id="GO:0004088">
    <property type="term" value="F:carbamoyl-phosphate synthase (glutamine-hydrolyzing) activity"/>
    <property type="evidence" value="ECO:0007669"/>
    <property type="project" value="UniProtKB-UniRule"/>
</dbReference>
<dbReference type="UniPathway" id="UPA00070">
    <property type="reaction ID" value="UER00115"/>
</dbReference>
<evidence type="ECO:0000256" key="6">
    <source>
        <dbReference type="ARBA" id="ARBA00022962"/>
    </source>
</evidence>
<comment type="subunit">
    <text evidence="10">Composed of two chains; the small (or glutamine) chain promotes the hydrolysis of glutamine to ammonia, which is used by the large (or ammonia) chain to synthesize carbamoyl phosphate. Tetramer of heterodimers (alpha,beta)4.</text>
</comment>
<feature type="domain" description="Carbamoyl-phosphate synthase small subunit N-terminal" evidence="11">
    <location>
        <begin position="6"/>
        <end position="136"/>
    </location>
</feature>
<keyword evidence="10" id="KW-0028">Amino-acid biosynthesis</keyword>
<evidence type="ECO:0000256" key="4">
    <source>
        <dbReference type="ARBA" id="ARBA00022741"/>
    </source>
</evidence>
<feature type="binding site" evidence="10">
    <location>
        <position position="325"/>
    </location>
    <ligand>
        <name>L-glutamine</name>
        <dbReference type="ChEBI" id="CHEBI:58359"/>
    </ligand>
</feature>
<dbReference type="HAMAP" id="MF_01209">
    <property type="entry name" value="CPSase_S_chain"/>
    <property type="match status" value="1"/>
</dbReference>
<comment type="catalytic activity">
    <reaction evidence="9 10">
        <text>L-glutamine + H2O = L-glutamate + NH4(+)</text>
        <dbReference type="Rhea" id="RHEA:15889"/>
        <dbReference type="ChEBI" id="CHEBI:15377"/>
        <dbReference type="ChEBI" id="CHEBI:28938"/>
        <dbReference type="ChEBI" id="CHEBI:29985"/>
        <dbReference type="ChEBI" id="CHEBI:58359"/>
    </reaction>
</comment>
<comment type="pathway">
    <text evidence="10">Pyrimidine metabolism; UMP biosynthesis via de novo pathway; (S)-dihydroorotate from bicarbonate: step 1/3.</text>
</comment>
<feature type="binding site" evidence="10">
    <location>
        <position position="259"/>
    </location>
    <ligand>
        <name>L-glutamine</name>
        <dbReference type="ChEBI" id="CHEBI:58359"/>
    </ligand>
</feature>
<dbReference type="PRINTS" id="PR00099">
    <property type="entry name" value="CPSGATASE"/>
</dbReference>
<dbReference type="InterPro" id="IPR035686">
    <property type="entry name" value="CPSase_GATase1"/>
</dbReference>
<comment type="subunit">
    <text evidence="7">Heterodimer composed of 2 chains; the small (or glutamine) chain promotes the hydrolysis of glutamine to ammonia, which is used by the large (or ammonia) chain to synthesize carbamoyl phosphate.</text>
</comment>
<feature type="active site" evidence="10">
    <location>
        <position position="368"/>
    </location>
</feature>
<evidence type="ECO:0000256" key="9">
    <source>
        <dbReference type="ARBA" id="ARBA00049285"/>
    </source>
</evidence>
<keyword evidence="10" id="KW-0665">Pyrimidine biosynthesis</keyword>
<comment type="pathway">
    <text evidence="1 10">Amino-acid biosynthesis; L-arginine biosynthesis; carbamoyl phosphate from bicarbonate: step 1/1.</text>
</comment>
<dbReference type="STRING" id="130081.M2VYS8"/>
<dbReference type="GO" id="GO:0006207">
    <property type="term" value="P:'de novo' pyrimidine nucleobase biosynthetic process"/>
    <property type="evidence" value="ECO:0007669"/>
    <property type="project" value="InterPro"/>
</dbReference>
<keyword evidence="4 10" id="KW-0547">Nucleotide-binding</keyword>
<feature type="binding site" evidence="10">
    <location>
        <position position="50"/>
    </location>
    <ligand>
        <name>L-glutamine</name>
        <dbReference type="ChEBI" id="CHEBI:58359"/>
    </ligand>
</feature>
<feature type="binding site" evidence="10">
    <location>
        <position position="289"/>
    </location>
    <ligand>
        <name>L-glutamine</name>
        <dbReference type="ChEBI" id="CHEBI:58359"/>
    </ligand>
</feature>
<feature type="region of interest" description="CPSase" evidence="10">
    <location>
        <begin position="1"/>
        <end position="205"/>
    </location>
</feature>
<evidence type="ECO:0000256" key="8">
    <source>
        <dbReference type="ARBA" id="ARBA00048816"/>
    </source>
</evidence>
<dbReference type="EMBL" id="KB454519">
    <property type="protein sequence ID" value="EME28451.1"/>
    <property type="molecule type" value="Genomic_DNA"/>
</dbReference>
<sequence>MKLTRKKSILLLEDGTIFKGWSYNQNFTCFGEVVFNTGMTGYQEIITDPSYYGQITILTYPEIGNTGFNIEDNESKDIKSYALIVKNFCLFSSNWRMQTSMLDYINHLKLPVIFGFDTRSLAKYIRSKGSMNGCISNEEFKISSLANKLKQKPKMKGLNLIQYLDNTKNYKWANLGETLLNSHRLYYYANNENTNVNIEKKKNKYNCLKICVIDLGTKFNILRNFNKKDCFVKVFKNNIKIEDIKDENPDGIVLSNGPGDPLALNDEIQLVKEIIKLNKPILGICMGHQLLNIAFGCQTFKMKFGHRAINHPCGLYLKAKITSQNHGFSVDEISIDKNFIYINNWNFNDNTIAGMSHKILPIFSIQYHPEGAPGPHDTDDIFIKFINIIQLYKSNNTIRTIEPIKF</sequence>
<evidence type="ECO:0000313" key="13">
    <source>
        <dbReference type="EMBL" id="EME28451.1"/>
    </source>
</evidence>
<dbReference type="NCBIfam" id="NF009475">
    <property type="entry name" value="PRK12838.1"/>
    <property type="match status" value="1"/>
</dbReference>
<feature type="binding site" evidence="10">
    <location>
        <position position="327"/>
    </location>
    <ligand>
        <name>L-glutamine</name>
        <dbReference type="ChEBI" id="CHEBI:58359"/>
    </ligand>
</feature>
<evidence type="ECO:0000256" key="2">
    <source>
        <dbReference type="ARBA" id="ARBA00007800"/>
    </source>
</evidence>
<dbReference type="RefSeq" id="XP_005704971.1">
    <property type="nucleotide sequence ID" value="XM_005704914.1"/>
</dbReference>
<dbReference type="GeneID" id="20005681"/>
<feature type="binding site" evidence="10">
    <location>
        <position position="328"/>
    </location>
    <ligand>
        <name>L-glutamine</name>
        <dbReference type="ChEBI" id="CHEBI:58359"/>
    </ligand>
</feature>
<dbReference type="SUPFAM" id="SSF52021">
    <property type="entry name" value="Carbamoyl phosphate synthetase, small subunit N-terminal domain"/>
    <property type="match status" value="1"/>
</dbReference>
<dbReference type="GO" id="GO:0006526">
    <property type="term" value="P:L-arginine biosynthetic process"/>
    <property type="evidence" value="ECO:0007669"/>
    <property type="project" value="UniProtKB-UniRule"/>
</dbReference>
<dbReference type="InterPro" id="IPR029062">
    <property type="entry name" value="Class_I_gatase-like"/>
</dbReference>
<proteinExistence type="inferred from homology"/>
<dbReference type="Pfam" id="PF00988">
    <property type="entry name" value="CPSase_sm_chain"/>
    <property type="match status" value="1"/>
</dbReference>
<dbReference type="KEGG" id="gsl:JL72_p042"/>
<reference evidence="14" key="1">
    <citation type="journal article" date="2013" name="Science">
        <title>Gene transfer from bacteria and archaea facilitated evolution of an extremophilic eukaryote.</title>
        <authorList>
            <person name="Schonknecht G."/>
            <person name="Chen W.H."/>
            <person name="Ternes C.M."/>
            <person name="Barbier G.G."/>
            <person name="Shrestha R.P."/>
            <person name="Stanke M."/>
            <person name="Brautigam A."/>
            <person name="Baker B.J."/>
            <person name="Banfield J.F."/>
            <person name="Garavito R.M."/>
            <person name="Carr K."/>
            <person name="Wilkerson C."/>
            <person name="Rensing S.A."/>
            <person name="Gagneul D."/>
            <person name="Dickenson N.E."/>
            <person name="Oesterhelt C."/>
            <person name="Lercher M.J."/>
            <person name="Weber A.P."/>
        </authorList>
    </citation>
    <scope>NUCLEOTIDE SEQUENCE [LARGE SCALE GENOMIC DNA]</scope>
    <source>
        <strain evidence="14">074W</strain>
    </source>
</reference>
<evidence type="ECO:0000259" key="11">
    <source>
        <dbReference type="SMART" id="SM01097"/>
    </source>
</evidence>
<dbReference type="GO" id="GO:0005524">
    <property type="term" value="F:ATP binding"/>
    <property type="evidence" value="ECO:0007669"/>
    <property type="project" value="UniProtKB-UniRule"/>
</dbReference>
<dbReference type="PRINTS" id="PR00097">
    <property type="entry name" value="ANTSNTHASEII"/>
</dbReference>
<feature type="binding site" evidence="10">
    <location>
        <position position="286"/>
    </location>
    <ligand>
        <name>L-glutamine</name>
        <dbReference type="ChEBI" id="CHEBI:58359"/>
    </ligand>
</feature>
<feature type="active site" description="Nucleophile" evidence="10">
    <location>
        <position position="285"/>
    </location>
</feature>
<dbReference type="GO" id="GO:0006541">
    <property type="term" value="P:glutamine metabolic process"/>
    <property type="evidence" value="ECO:0007669"/>
    <property type="project" value="InterPro"/>
</dbReference>
<gene>
    <name evidence="10 12" type="primary">carA</name>
    <name evidence="13" type="ORF">Gasu_39960</name>
</gene>
<dbReference type="PROSITE" id="PS51273">
    <property type="entry name" value="GATASE_TYPE_1"/>
    <property type="match status" value="1"/>
</dbReference>
<dbReference type="SUPFAM" id="SSF52317">
    <property type="entry name" value="Class I glutamine amidotransferase-like"/>
    <property type="match status" value="1"/>
</dbReference>
<reference evidence="12" key="3">
    <citation type="journal article" date="2015" name="Genome Biol. Evol.">
        <title>Extreme features of the Galdieria sulphuraria organellar genomes: a consequence of polyextremophily?</title>
        <authorList>
            <person name="Jain K."/>
            <person name="Krause K."/>
            <person name="Grewe F."/>
            <person name="Nelson G.F."/>
            <person name="Weber A.P."/>
            <person name="Christensen A.C."/>
            <person name="Mower J.P."/>
        </authorList>
    </citation>
    <scope>NUCLEOTIDE SEQUENCE</scope>
    <source>
        <strain evidence="12">074W</strain>
    </source>
</reference>
<evidence type="ECO:0000256" key="10">
    <source>
        <dbReference type="HAMAP-Rule" id="MF_01209"/>
    </source>
</evidence>
<dbReference type="Proteomes" id="UP000030680">
    <property type="component" value="Unassembled WGS sequence"/>
</dbReference>
<evidence type="ECO:0000256" key="3">
    <source>
        <dbReference type="ARBA" id="ARBA00022598"/>
    </source>
</evidence>
<dbReference type="OMA" id="CFSVQYH"/>
<keyword evidence="14" id="KW-1185">Reference proteome</keyword>
<comment type="catalytic activity">
    <reaction evidence="8 10">
        <text>hydrogencarbonate + L-glutamine + 2 ATP + H2O = carbamoyl phosphate + L-glutamate + 2 ADP + phosphate + 2 H(+)</text>
        <dbReference type="Rhea" id="RHEA:18633"/>
        <dbReference type="ChEBI" id="CHEBI:15377"/>
        <dbReference type="ChEBI" id="CHEBI:15378"/>
        <dbReference type="ChEBI" id="CHEBI:17544"/>
        <dbReference type="ChEBI" id="CHEBI:29985"/>
        <dbReference type="ChEBI" id="CHEBI:30616"/>
        <dbReference type="ChEBI" id="CHEBI:43474"/>
        <dbReference type="ChEBI" id="CHEBI:58228"/>
        <dbReference type="ChEBI" id="CHEBI:58359"/>
        <dbReference type="ChEBI" id="CHEBI:456216"/>
        <dbReference type="EC" id="6.3.5.5"/>
    </reaction>
</comment>
<dbReference type="UniPathway" id="UPA00068">
    <property type="reaction ID" value="UER00171"/>
</dbReference>
<comment type="similarity">
    <text evidence="2 10">Belongs to the CarA family.</text>
</comment>
<dbReference type="InterPro" id="IPR017926">
    <property type="entry name" value="GATASE"/>
</dbReference>
<geneLocation type="plastid" evidence="12"/>
<dbReference type="OrthoDB" id="434at2759"/>
<dbReference type="Gramene" id="EME28451">
    <property type="protein sequence ID" value="EME28451"/>
    <property type="gene ID" value="Gasu_39960"/>
</dbReference>
<dbReference type="AlphaFoldDB" id="M2VYS8"/>
<protein>
    <recommendedName>
        <fullName evidence="10">Carbamoyl phosphate synthase small chain</fullName>
        <ecNumber evidence="10">6.3.5.5</ecNumber>
    </recommendedName>
    <alternativeName>
        <fullName evidence="10">Carbamoyl phosphate synthetase glutamine chain</fullName>
    </alternativeName>
</protein>
<dbReference type="Gene3D" id="3.40.50.880">
    <property type="match status" value="1"/>
</dbReference>
<evidence type="ECO:0000256" key="7">
    <source>
        <dbReference type="ARBA" id="ARBA00044031"/>
    </source>
</evidence>
<reference evidence="13" key="2">
    <citation type="journal article" date="2013" name="Science">
        <title>Gene Transfer from Bacteria and Archaea Facilitated Evolution of an Extremophilic Eukaryote.</title>
        <authorList>
            <person name="Schoenknecht G."/>
            <person name="Chen W.-H."/>
            <person name="Ternes C.M."/>
            <person name="Barbier G.G."/>
            <person name="Shrestha R.P."/>
            <person name="Stanke M."/>
            <person name="Brautigam A."/>
            <person name="Baker B.J."/>
            <person name="Banfield J.F."/>
            <person name="Garavito R.M."/>
            <person name="Carr K."/>
            <person name="Wilkerson C."/>
            <person name="Rensing S.A."/>
            <person name="Gagneul D."/>
            <person name="Dickenson N.E."/>
            <person name="Oesterhelt C."/>
            <person name="Lercher M.J."/>
            <person name="Weber A.P.M."/>
        </authorList>
    </citation>
    <scope>NUCLEOTIDE SEQUENCE</scope>
    <source>
        <strain evidence="13">074W</strain>
    </source>
</reference>
<dbReference type="InterPro" id="IPR050472">
    <property type="entry name" value="Anth_synth/Amidotransfase"/>
</dbReference>
<name>M2VYS8_GALSU</name>